<gene>
    <name evidence="1" type="ORF">POCTA_138.1.T0730095</name>
</gene>
<dbReference type="AlphaFoldDB" id="A0A8S1VQ35"/>
<protein>
    <recommendedName>
        <fullName evidence="3">VPS9 domain-containing protein</fullName>
    </recommendedName>
</protein>
<sequence>MGNSQKNNQKLISTAWLGVNDEWSSLMKEKLSRLSEEWVVPTIKCLDRFSQKEQKKFRNQVKLILGKKMKEDKYEELFSKSQEFLNNNEYLRQDFQLGIPISELTISTNTNSIGKINDNQSISSKNQDSLLMDDQSSQIQQFYVFITCINDALISQKHPFIHLINQFKEWATNKLINIKNPQHNIQQMKQKLQKFQSSSDLFLNFLILSLNEYLGDFSDELSEEEPTKYIKDKQNYYNLFLQHIYNEALINHLMDILKVIHQNSQNNCIKKVKHMQSKVECFEIPKKYLTHDQPFQQEISCLSEAQQLRRPADIFYCFRKTYMMIKDHLTRSASNLLIFQVTNYVIVHSNIEHFHALLHLLEIFYCNSPILLKYHQSLEFIQNILIS</sequence>
<dbReference type="Proteomes" id="UP000683925">
    <property type="component" value="Unassembled WGS sequence"/>
</dbReference>
<dbReference type="OrthoDB" id="10284441at2759"/>
<keyword evidence="2" id="KW-1185">Reference proteome</keyword>
<proteinExistence type="predicted"/>
<name>A0A8S1VQ35_PAROT</name>
<evidence type="ECO:0000313" key="1">
    <source>
        <dbReference type="EMBL" id="CAD8179594.1"/>
    </source>
</evidence>
<evidence type="ECO:0000313" key="2">
    <source>
        <dbReference type="Proteomes" id="UP000683925"/>
    </source>
</evidence>
<evidence type="ECO:0008006" key="3">
    <source>
        <dbReference type="Google" id="ProtNLM"/>
    </source>
</evidence>
<organism evidence="1 2">
    <name type="scientific">Paramecium octaurelia</name>
    <dbReference type="NCBI Taxonomy" id="43137"/>
    <lineage>
        <taxon>Eukaryota</taxon>
        <taxon>Sar</taxon>
        <taxon>Alveolata</taxon>
        <taxon>Ciliophora</taxon>
        <taxon>Intramacronucleata</taxon>
        <taxon>Oligohymenophorea</taxon>
        <taxon>Peniculida</taxon>
        <taxon>Parameciidae</taxon>
        <taxon>Paramecium</taxon>
    </lineage>
</organism>
<accession>A0A8S1VQ35</accession>
<reference evidence="1" key="1">
    <citation type="submission" date="2021-01" db="EMBL/GenBank/DDBJ databases">
        <authorList>
            <consortium name="Genoscope - CEA"/>
            <person name="William W."/>
        </authorList>
    </citation>
    <scope>NUCLEOTIDE SEQUENCE</scope>
</reference>
<comment type="caution">
    <text evidence="1">The sequence shown here is derived from an EMBL/GenBank/DDBJ whole genome shotgun (WGS) entry which is preliminary data.</text>
</comment>
<dbReference type="EMBL" id="CAJJDP010000072">
    <property type="protein sequence ID" value="CAD8179594.1"/>
    <property type="molecule type" value="Genomic_DNA"/>
</dbReference>
<dbReference type="OMA" id="VECFEIP"/>